<reference evidence="1" key="2">
    <citation type="journal article" date="2015" name="Fish Shellfish Immunol.">
        <title>Early steps in the European eel (Anguilla anguilla)-Vibrio vulnificus interaction in the gills: Role of the RtxA13 toxin.</title>
        <authorList>
            <person name="Callol A."/>
            <person name="Pajuelo D."/>
            <person name="Ebbesson L."/>
            <person name="Teles M."/>
            <person name="MacKenzie S."/>
            <person name="Amaro C."/>
        </authorList>
    </citation>
    <scope>NUCLEOTIDE SEQUENCE</scope>
</reference>
<name>A0A0E9P6X9_ANGAN</name>
<sequence length="29" mass="3296">MKSEGIIKVSRHTSNVAEKSIMTCILQYK</sequence>
<reference evidence="1" key="1">
    <citation type="submission" date="2014-11" db="EMBL/GenBank/DDBJ databases">
        <authorList>
            <person name="Amaro Gonzalez C."/>
        </authorList>
    </citation>
    <scope>NUCLEOTIDE SEQUENCE</scope>
</reference>
<proteinExistence type="predicted"/>
<organism evidence="1">
    <name type="scientific">Anguilla anguilla</name>
    <name type="common">European freshwater eel</name>
    <name type="synonym">Muraena anguilla</name>
    <dbReference type="NCBI Taxonomy" id="7936"/>
    <lineage>
        <taxon>Eukaryota</taxon>
        <taxon>Metazoa</taxon>
        <taxon>Chordata</taxon>
        <taxon>Craniata</taxon>
        <taxon>Vertebrata</taxon>
        <taxon>Euteleostomi</taxon>
        <taxon>Actinopterygii</taxon>
        <taxon>Neopterygii</taxon>
        <taxon>Teleostei</taxon>
        <taxon>Anguilliformes</taxon>
        <taxon>Anguillidae</taxon>
        <taxon>Anguilla</taxon>
    </lineage>
</organism>
<dbReference type="EMBL" id="GBXM01108201">
    <property type="protein sequence ID" value="JAH00376.1"/>
    <property type="molecule type" value="Transcribed_RNA"/>
</dbReference>
<protein>
    <submittedName>
        <fullName evidence="1">Uncharacterized protein</fullName>
    </submittedName>
</protein>
<dbReference type="AlphaFoldDB" id="A0A0E9P6X9"/>
<evidence type="ECO:0000313" key="1">
    <source>
        <dbReference type="EMBL" id="JAH00376.1"/>
    </source>
</evidence>
<accession>A0A0E9P6X9</accession>